<accession>A0A5C6DYT0</accession>
<dbReference type="Gene3D" id="3.90.1750.20">
    <property type="entry name" value="Putative Large Serine Recombinase, Chain B, Domain 2"/>
    <property type="match status" value="1"/>
</dbReference>
<keyword evidence="6" id="KW-1185">Reference proteome</keyword>
<evidence type="ECO:0000256" key="1">
    <source>
        <dbReference type="ARBA" id="ARBA00023125"/>
    </source>
</evidence>
<dbReference type="PANTHER" id="PTHR30461:SF2">
    <property type="entry name" value="SERINE RECOMBINASE PINE-RELATED"/>
    <property type="match status" value="1"/>
</dbReference>
<dbReference type="InterPro" id="IPR006119">
    <property type="entry name" value="Resolv_N"/>
</dbReference>
<evidence type="ECO:0000313" key="5">
    <source>
        <dbReference type="EMBL" id="TWU40059.1"/>
    </source>
</evidence>
<dbReference type="RefSeq" id="WP_146600692.1">
    <property type="nucleotide sequence ID" value="NZ_SJPY01000005.1"/>
</dbReference>
<dbReference type="PROSITE" id="PS51737">
    <property type="entry name" value="RECOMBINASE_DNA_BIND"/>
    <property type="match status" value="1"/>
</dbReference>
<evidence type="ECO:0000259" key="4">
    <source>
        <dbReference type="PROSITE" id="PS51737"/>
    </source>
</evidence>
<dbReference type="InterPro" id="IPR036162">
    <property type="entry name" value="Resolvase-like_N_sf"/>
</dbReference>
<dbReference type="InterPro" id="IPR011109">
    <property type="entry name" value="DNA_bind_recombinase_dom"/>
</dbReference>
<dbReference type="CDD" id="cd00338">
    <property type="entry name" value="Ser_Recombinase"/>
    <property type="match status" value="1"/>
</dbReference>
<keyword evidence="1" id="KW-0238">DNA-binding</keyword>
<keyword evidence="2" id="KW-0233">DNA recombination</keyword>
<dbReference type="Pfam" id="PF00239">
    <property type="entry name" value="Resolvase"/>
    <property type="match status" value="1"/>
</dbReference>
<keyword evidence="3" id="KW-0175">Coiled coil</keyword>
<dbReference type="Pfam" id="PF07508">
    <property type="entry name" value="Recombinase"/>
    <property type="match status" value="1"/>
</dbReference>
<dbReference type="EMBL" id="SJPY01000005">
    <property type="protein sequence ID" value="TWU40059.1"/>
    <property type="molecule type" value="Genomic_DNA"/>
</dbReference>
<evidence type="ECO:0000313" key="6">
    <source>
        <dbReference type="Proteomes" id="UP000315471"/>
    </source>
</evidence>
<protein>
    <recommendedName>
        <fullName evidence="4">Recombinase domain-containing protein</fullName>
    </recommendedName>
</protein>
<dbReference type="Proteomes" id="UP000315471">
    <property type="component" value="Unassembled WGS sequence"/>
</dbReference>
<dbReference type="AlphaFoldDB" id="A0A5C6DYT0"/>
<dbReference type="GO" id="GO:0003677">
    <property type="term" value="F:DNA binding"/>
    <property type="evidence" value="ECO:0007669"/>
    <property type="project" value="UniProtKB-KW"/>
</dbReference>
<reference evidence="5 6" key="1">
    <citation type="submission" date="2019-02" db="EMBL/GenBank/DDBJ databases">
        <title>Deep-cultivation of Planctomycetes and their phenomic and genomic characterization uncovers novel biology.</title>
        <authorList>
            <person name="Wiegand S."/>
            <person name="Jogler M."/>
            <person name="Boedeker C."/>
            <person name="Pinto D."/>
            <person name="Vollmers J."/>
            <person name="Rivas-Marin E."/>
            <person name="Kohn T."/>
            <person name="Peeters S.H."/>
            <person name="Heuer A."/>
            <person name="Rast P."/>
            <person name="Oberbeckmann S."/>
            <person name="Bunk B."/>
            <person name="Jeske O."/>
            <person name="Meyerdierks A."/>
            <person name="Storesund J.E."/>
            <person name="Kallscheuer N."/>
            <person name="Luecker S."/>
            <person name="Lage O.M."/>
            <person name="Pohl T."/>
            <person name="Merkel B.J."/>
            <person name="Hornburger P."/>
            <person name="Mueller R.-W."/>
            <person name="Bruemmer F."/>
            <person name="Labrenz M."/>
            <person name="Spormann A.M."/>
            <person name="Op Den Camp H."/>
            <person name="Overmann J."/>
            <person name="Amann R."/>
            <person name="Jetten M.S.M."/>
            <person name="Mascher T."/>
            <person name="Medema M.H."/>
            <person name="Devos D.P."/>
            <person name="Kaster A.-K."/>
            <person name="Ovreas L."/>
            <person name="Rohde M."/>
            <person name="Galperin M.Y."/>
            <person name="Jogler C."/>
        </authorList>
    </citation>
    <scope>NUCLEOTIDE SEQUENCE [LARGE SCALE GENOMIC DNA]</scope>
    <source>
        <strain evidence="5 6">Q31b</strain>
    </source>
</reference>
<name>A0A5C6DYT0_9BACT</name>
<sequence>MNHEIRSMGAANQELTRRAHQWWAEMAAIHNIDLVGFDPESTSETRIAWAISNGFEIGTIYSRFSTKLQNSTDDQVRECIQWAAKNSIYVPPELISVDEAAKGRSVRREGLNRTKTILNKHLAKVLLVFKASRLFRQAGKGFQFINEEVVEEGLRAVSVSQGIDTGDRKTWKLQLQIHGLMDDMLLDAIADHVRSGLCGIFLNNWTTGAIGVGYRRKEIPGAPLTKRERPRTMPEVDPLAAKLIQEHAQLLLDGMSTSEGVRRWNAANGPVDPRSSTMKMMYGPYRRLFTNPRLIGRWEFGRRRNQFSTKLDSVKQVEQSDDEVATLEREELRILDDETFFALQAKFAARKTGPRGPRKQRKKHLWDLTTELFFCACCSTEDSPVRLYKVGVTGMAMQCKNGDQCPCKATVRSDKSVRSICKSLTELISRDAELVETIILKSQEMDGRADDGIATQLEQAKKRLRIFGNRVNDLFEMSGEGSDDDRKETKARLRAAQSERTGAQSEVNRLQRIIDGDTNTLTVEQIRENLSEMSTLLTEAASGELGEVAVYKALAIFRSLTGGQIWVHVERRANRKRTNVRGSFHPRLVLTTTAGSAPLGDPPTDEDEVTVWLRKPPRLDAIAQRVHELIDVEGMSYRATANQLVREGHKVNSGNVWYSYRRWHEMQGQKPPKVAYNGGKKRRSR</sequence>
<evidence type="ECO:0000256" key="2">
    <source>
        <dbReference type="ARBA" id="ARBA00023172"/>
    </source>
</evidence>
<dbReference type="SMART" id="SM00857">
    <property type="entry name" value="Resolvase"/>
    <property type="match status" value="1"/>
</dbReference>
<dbReference type="SUPFAM" id="SSF53041">
    <property type="entry name" value="Resolvase-like"/>
    <property type="match status" value="1"/>
</dbReference>
<organism evidence="5 6">
    <name type="scientific">Novipirellula aureliae</name>
    <dbReference type="NCBI Taxonomy" id="2527966"/>
    <lineage>
        <taxon>Bacteria</taxon>
        <taxon>Pseudomonadati</taxon>
        <taxon>Planctomycetota</taxon>
        <taxon>Planctomycetia</taxon>
        <taxon>Pirellulales</taxon>
        <taxon>Pirellulaceae</taxon>
        <taxon>Novipirellula</taxon>
    </lineage>
</organism>
<dbReference type="InterPro" id="IPR038109">
    <property type="entry name" value="DNA_bind_recomb_sf"/>
</dbReference>
<comment type="caution">
    <text evidence="5">The sequence shown here is derived from an EMBL/GenBank/DDBJ whole genome shotgun (WGS) entry which is preliminary data.</text>
</comment>
<evidence type="ECO:0000256" key="3">
    <source>
        <dbReference type="SAM" id="Coils"/>
    </source>
</evidence>
<dbReference type="OrthoDB" id="103136at2"/>
<gene>
    <name evidence="5" type="ORF">Q31b_34030</name>
</gene>
<dbReference type="PANTHER" id="PTHR30461">
    <property type="entry name" value="DNA-INVERTASE FROM LAMBDOID PROPHAGE"/>
    <property type="match status" value="1"/>
</dbReference>
<feature type="domain" description="Recombinase" evidence="4">
    <location>
        <begin position="223"/>
        <end position="353"/>
    </location>
</feature>
<dbReference type="Gene3D" id="3.40.50.1390">
    <property type="entry name" value="Resolvase, N-terminal catalytic domain"/>
    <property type="match status" value="1"/>
</dbReference>
<dbReference type="InterPro" id="IPR050639">
    <property type="entry name" value="SSR_resolvase"/>
</dbReference>
<proteinExistence type="predicted"/>
<feature type="coiled-coil region" evidence="3">
    <location>
        <begin position="486"/>
        <end position="513"/>
    </location>
</feature>
<dbReference type="GO" id="GO:0000150">
    <property type="term" value="F:DNA strand exchange activity"/>
    <property type="evidence" value="ECO:0007669"/>
    <property type="project" value="InterPro"/>
</dbReference>